<sequence>FTSGTRRRQSTLALSYLMGDMEESGIVAPNGYDHGDLVGCVSIVAEKVQNLKIFREAIESNGDQTW</sequence>
<organism evidence="1 2">
    <name type="scientific">Trifolium medium</name>
    <dbReference type="NCBI Taxonomy" id="97028"/>
    <lineage>
        <taxon>Eukaryota</taxon>
        <taxon>Viridiplantae</taxon>
        <taxon>Streptophyta</taxon>
        <taxon>Embryophyta</taxon>
        <taxon>Tracheophyta</taxon>
        <taxon>Spermatophyta</taxon>
        <taxon>Magnoliopsida</taxon>
        <taxon>eudicotyledons</taxon>
        <taxon>Gunneridae</taxon>
        <taxon>Pentapetalae</taxon>
        <taxon>rosids</taxon>
        <taxon>fabids</taxon>
        <taxon>Fabales</taxon>
        <taxon>Fabaceae</taxon>
        <taxon>Papilionoideae</taxon>
        <taxon>50 kb inversion clade</taxon>
        <taxon>NPAAA clade</taxon>
        <taxon>Hologalegina</taxon>
        <taxon>IRL clade</taxon>
        <taxon>Trifolieae</taxon>
        <taxon>Trifolium</taxon>
    </lineage>
</organism>
<name>A0A392VB85_9FABA</name>
<keyword evidence="2" id="KW-1185">Reference proteome</keyword>
<evidence type="ECO:0000313" key="2">
    <source>
        <dbReference type="Proteomes" id="UP000265520"/>
    </source>
</evidence>
<dbReference type="AlphaFoldDB" id="A0A392VB85"/>
<accession>A0A392VB85</accession>
<feature type="non-terminal residue" evidence="1">
    <location>
        <position position="1"/>
    </location>
</feature>
<protein>
    <submittedName>
        <fullName evidence="1">Uncharacterized protein</fullName>
    </submittedName>
</protein>
<reference evidence="1 2" key="1">
    <citation type="journal article" date="2018" name="Front. Plant Sci.">
        <title>Red Clover (Trifolium pratense) and Zigzag Clover (T. medium) - A Picture of Genomic Similarities and Differences.</title>
        <authorList>
            <person name="Dluhosova J."/>
            <person name="Istvanek J."/>
            <person name="Nedelnik J."/>
            <person name="Repkova J."/>
        </authorList>
    </citation>
    <scope>NUCLEOTIDE SEQUENCE [LARGE SCALE GENOMIC DNA]</scope>
    <source>
        <strain evidence="2">cv. 10/8</strain>
        <tissue evidence="1">Leaf</tissue>
    </source>
</reference>
<comment type="caution">
    <text evidence="1">The sequence shown here is derived from an EMBL/GenBank/DDBJ whole genome shotgun (WGS) entry which is preliminary data.</text>
</comment>
<evidence type="ECO:0000313" key="1">
    <source>
        <dbReference type="EMBL" id="MCI85407.1"/>
    </source>
</evidence>
<dbReference type="EMBL" id="LXQA011114741">
    <property type="protein sequence ID" value="MCI85407.1"/>
    <property type="molecule type" value="Genomic_DNA"/>
</dbReference>
<dbReference type="Proteomes" id="UP000265520">
    <property type="component" value="Unassembled WGS sequence"/>
</dbReference>
<proteinExistence type="predicted"/>